<accession>A0A852RRA5</accession>
<reference evidence="2 3" key="1">
    <citation type="submission" date="2020-07" db="EMBL/GenBank/DDBJ databases">
        <title>Sequencing the genomes of 1000 actinobacteria strains.</title>
        <authorList>
            <person name="Klenk H.-P."/>
        </authorList>
    </citation>
    <scope>NUCLEOTIDE SEQUENCE [LARGE SCALE GENOMIC DNA]</scope>
    <source>
        <strain evidence="2 3">DSM 19082</strain>
    </source>
</reference>
<protein>
    <submittedName>
        <fullName evidence="2">Uncharacterized protein</fullName>
    </submittedName>
</protein>
<proteinExistence type="predicted"/>
<evidence type="ECO:0000313" key="2">
    <source>
        <dbReference type="EMBL" id="NYD31390.1"/>
    </source>
</evidence>
<name>A0A852RRA5_9ACTN</name>
<evidence type="ECO:0000256" key="1">
    <source>
        <dbReference type="SAM" id="MobiDB-lite"/>
    </source>
</evidence>
<dbReference type="AlphaFoldDB" id="A0A852RRA5"/>
<feature type="compositionally biased region" description="Acidic residues" evidence="1">
    <location>
        <begin position="50"/>
        <end position="66"/>
    </location>
</feature>
<keyword evidence="3" id="KW-1185">Reference proteome</keyword>
<comment type="caution">
    <text evidence="2">The sequence shown here is derived from an EMBL/GenBank/DDBJ whole genome shotgun (WGS) entry which is preliminary data.</text>
</comment>
<organism evidence="2 3">
    <name type="scientific">Nocardioides kongjuensis</name>
    <dbReference type="NCBI Taxonomy" id="349522"/>
    <lineage>
        <taxon>Bacteria</taxon>
        <taxon>Bacillati</taxon>
        <taxon>Actinomycetota</taxon>
        <taxon>Actinomycetes</taxon>
        <taxon>Propionibacteriales</taxon>
        <taxon>Nocardioidaceae</taxon>
        <taxon>Nocardioides</taxon>
    </lineage>
</organism>
<feature type="compositionally biased region" description="Pro residues" evidence="1">
    <location>
        <begin position="1"/>
        <end position="22"/>
    </location>
</feature>
<sequence length="83" mass="8700">MNQELPPQPKPVAEPPAPPPGGPHRIEGVGGDGAYSTEPRDPDPWLNPATDDELPAETLTPEDTDTEATQGNPDVPPETESPA</sequence>
<gene>
    <name evidence="2" type="ORF">BJ958_002936</name>
</gene>
<dbReference type="EMBL" id="JACCBF010000001">
    <property type="protein sequence ID" value="NYD31390.1"/>
    <property type="molecule type" value="Genomic_DNA"/>
</dbReference>
<feature type="region of interest" description="Disordered" evidence="1">
    <location>
        <begin position="1"/>
        <end position="83"/>
    </location>
</feature>
<dbReference type="Proteomes" id="UP000582231">
    <property type="component" value="Unassembled WGS sequence"/>
</dbReference>
<dbReference type="RefSeq" id="WP_179727537.1">
    <property type="nucleotide sequence ID" value="NZ_BAABEF010000001.1"/>
</dbReference>
<evidence type="ECO:0000313" key="3">
    <source>
        <dbReference type="Proteomes" id="UP000582231"/>
    </source>
</evidence>